<dbReference type="GO" id="GO:0008237">
    <property type="term" value="F:metallopeptidase activity"/>
    <property type="evidence" value="ECO:0007669"/>
    <property type="project" value="UniProtKB-KW"/>
</dbReference>
<dbReference type="InterPro" id="IPR046778">
    <property type="entry name" value="UPF0758_N"/>
</dbReference>
<evidence type="ECO:0000259" key="8">
    <source>
        <dbReference type="PROSITE" id="PS50249"/>
    </source>
</evidence>
<dbReference type="NCBIfam" id="NF000642">
    <property type="entry name" value="PRK00024.1"/>
    <property type="match status" value="1"/>
</dbReference>
<dbReference type="PROSITE" id="PS50249">
    <property type="entry name" value="MPN"/>
    <property type="match status" value="1"/>
</dbReference>
<evidence type="ECO:0000256" key="5">
    <source>
        <dbReference type="ARBA" id="ARBA00022833"/>
    </source>
</evidence>
<evidence type="ECO:0000256" key="3">
    <source>
        <dbReference type="ARBA" id="ARBA00022723"/>
    </source>
</evidence>
<keyword evidence="3" id="KW-0479">Metal-binding</keyword>
<reference evidence="9 10" key="1">
    <citation type="submission" date="2016-05" db="EMBL/GenBank/DDBJ databases">
        <title>Single-cell genome of chain-forming Candidatus Thiomargarita nelsonii and comparison to other large sulfur-oxidizing bacteria.</title>
        <authorList>
            <person name="Winkel M."/>
            <person name="Salman V."/>
            <person name="Woyke T."/>
            <person name="Schulz-Vogt H."/>
            <person name="Richter M."/>
            <person name="Flood B."/>
            <person name="Bailey J."/>
            <person name="Amann R."/>
            <person name="Mussmann M."/>
        </authorList>
    </citation>
    <scope>NUCLEOTIDE SEQUENCE [LARGE SCALE GENOMIC DNA]</scope>
    <source>
        <strain evidence="9 10">THI036</strain>
    </source>
</reference>
<dbReference type="GO" id="GO:0006508">
    <property type="term" value="P:proteolysis"/>
    <property type="evidence" value="ECO:0007669"/>
    <property type="project" value="UniProtKB-KW"/>
</dbReference>
<dbReference type="InterPro" id="IPR037518">
    <property type="entry name" value="MPN"/>
</dbReference>
<dbReference type="EMBL" id="LUTY01002686">
    <property type="protein sequence ID" value="OAD19729.1"/>
    <property type="molecule type" value="Genomic_DNA"/>
</dbReference>
<keyword evidence="6" id="KW-0482">Metalloprotease</keyword>
<keyword evidence="5" id="KW-0862">Zinc</keyword>
<gene>
    <name evidence="9" type="ORF">THIOM_004619</name>
</gene>
<name>A0A176RVH7_9GAMM</name>
<protein>
    <submittedName>
        <fullName evidence="9">DNA repair protein RadC</fullName>
    </submittedName>
</protein>
<sequence>MTDKIAEMPPKPATVKITDMPLEERPREKLLQRGATALTNVELLAIFLRTGVRGKSALDLARDLLDEFGDLRSLLGADHDLFCQAKGLGDAKYVLLKASVEMSRRYLRECLERGNALTSPDDTRNFLMSELSGRDYEVFACLFLDNKHRVIKFEELFYGTIDSASVYPREVVKRALKYNAAALILAHNHPSGVADPSDADIAITKRLIDALKLIEVRVLDHFVIGDGTSVSLTEQGLM</sequence>
<accession>A0A176RVH7</accession>
<dbReference type="PROSITE" id="PS01302">
    <property type="entry name" value="UPF0758"/>
    <property type="match status" value="1"/>
</dbReference>
<evidence type="ECO:0000256" key="7">
    <source>
        <dbReference type="RuleBase" id="RU003797"/>
    </source>
</evidence>
<dbReference type="PANTHER" id="PTHR30471">
    <property type="entry name" value="DNA REPAIR PROTEIN RADC"/>
    <property type="match status" value="1"/>
</dbReference>
<dbReference type="FunFam" id="3.40.140.10:FF:000032">
    <property type="entry name" value="DNA repair protein RadC"/>
    <property type="match status" value="1"/>
</dbReference>
<evidence type="ECO:0000256" key="1">
    <source>
        <dbReference type="ARBA" id="ARBA00010243"/>
    </source>
</evidence>
<comment type="caution">
    <text evidence="9">The sequence shown here is derived from an EMBL/GenBank/DDBJ whole genome shotgun (WGS) entry which is preliminary data.</text>
</comment>
<dbReference type="PANTHER" id="PTHR30471:SF3">
    <property type="entry name" value="UPF0758 PROTEIN YEES-RELATED"/>
    <property type="match status" value="1"/>
</dbReference>
<dbReference type="Pfam" id="PF04002">
    <property type="entry name" value="RadC"/>
    <property type="match status" value="1"/>
</dbReference>
<dbReference type="Gene3D" id="3.40.140.10">
    <property type="entry name" value="Cytidine Deaminase, domain 2"/>
    <property type="match status" value="1"/>
</dbReference>
<dbReference type="PATRIC" id="fig|1003181.4.peg.6088"/>
<keyword evidence="2" id="KW-0645">Protease</keyword>
<dbReference type="Pfam" id="PF20582">
    <property type="entry name" value="UPF0758_N"/>
    <property type="match status" value="1"/>
</dbReference>
<dbReference type="GO" id="GO:0046872">
    <property type="term" value="F:metal ion binding"/>
    <property type="evidence" value="ECO:0007669"/>
    <property type="project" value="UniProtKB-KW"/>
</dbReference>
<dbReference type="NCBIfam" id="TIGR00608">
    <property type="entry name" value="radc"/>
    <property type="match status" value="1"/>
</dbReference>
<keyword evidence="10" id="KW-1185">Reference proteome</keyword>
<evidence type="ECO:0000256" key="6">
    <source>
        <dbReference type="ARBA" id="ARBA00023049"/>
    </source>
</evidence>
<dbReference type="Proteomes" id="UP000076962">
    <property type="component" value="Unassembled WGS sequence"/>
</dbReference>
<dbReference type="AlphaFoldDB" id="A0A176RVH7"/>
<dbReference type="CDD" id="cd08071">
    <property type="entry name" value="MPN_DUF2466"/>
    <property type="match status" value="1"/>
</dbReference>
<evidence type="ECO:0000256" key="4">
    <source>
        <dbReference type="ARBA" id="ARBA00022801"/>
    </source>
</evidence>
<dbReference type="InterPro" id="IPR025657">
    <property type="entry name" value="RadC_JAB"/>
</dbReference>
<comment type="similarity">
    <text evidence="1 7">Belongs to the UPF0758 family.</text>
</comment>
<dbReference type="InterPro" id="IPR020891">
    <property type="entry name" value="UPF0758_CS"/>
</dbReference>
<evidence type="ECO:0000313" key="9">
    <source>
        <dbReference type="EMBL" id="OAD19729.1"/>
    </source>
</evidence>
<dbReference type="InterPro" id="IPR010994">
    <property type="entry name" value="RuvA_2-like"/>
</dbReference>
<organism evidence="9 10">
    <name type="scientific">Candidatus Thiomargarita nelsonii</name>
    <dbReference type="NCBI Taxonomy" id="1003181"/>
    <lineage>
        <taxon>Bacteria</taxon>
        <taxon>Pseudomonadati</taxon>
        <taxon>Pseudomonadota</taxon>
        <taxon>Gammaproteobacteria</taxon>
        <taxon>Thiotrichales</taxon>
        <taxon>Thiotrichaceae</taxon>
        <taxon>Thiomargarita</taxon>
    </lineage>
</organism>
<feature type="domain" description="MPN" evidence="8">
    <location>
        <begin position="116"/>
        <end position="238"/>
    </location>
</feature>
<dbReference type="SUPFAM" id="SSF47781">
    <property type="entry name" value="RuvA domain 2-like"/>
    <property type="match status" value="1"/>
</dbReference>
<dbReference type="SUPFAM" id="SSF102712">
    <property type="entry name" value="JAB1/MPN domain"/>
    <property type="match status" value="1"/>
</dbReference>
<proteinExistence type="inferred from homology"/>
<keyword evidence="4" id="KW-0378">Hydrolase</keyword>
<evidence type="ECO:0000313" key="10">
    <source>
        <dbReference type="Proteomes" id="UP000076962"/>
    </source>
</evidence>
<dbReference type="InterPro" id="IPR001405">
    <property type="entry name" value="UPF0758"/>
</dbReference>
<evidence type="ECO:0000256" key="2">
    <source>
        <dbReference type="ARBA" id="ARBA00022670"/>
    </source>
</evidence>